<reference evidence="2" key="1">
    <citation type="journal article" date="2014" name="Int. J. Syst. Evol. Microbiol.">
        <title>Complete genome sequence of Corynebacterium casei LMG S-19264T (=DSM 44701T), isolated from a smear-ripened cheese.</title>
        <authorList>
            <consortium name="US DOE Joint Genome Institute (JGI-PGF)"/>
            <person name="Walter F."/>
            <person name="Albersmeier A."/>
            <person name="Kalinowski J."/>
            <person name="Ruckert C."/>
        </authorList>
    </citation>
    <scope>NUCLEOTIDE SEQUENCE</scope>
    <source>
        <strain evidence="2">JCM 4403</strain>
    </source>
</reference>
<dbReference type="AlphaFoldDB" id="A0A918BGC4"/>
<dbReference type="Proteomes" id="UP000656732">
    <property type="component" value="Unassembled WGS sequence"/>
</dbReference>
<evidence type="ECO:0000313" key="2">
    <source>
        <dbReference type="EMBL" id="GGQ66789.1"/>
    </source>
</evidence>
<evidence type="ECO:0000256" key="1">
    <source>
        <dbReference type="SAM" id="MobiDB-lite"/>
    </source>
</evidence>
<gene>
    <name evidence="2" type="ORF">GCM10010280_11030</name>
</gene>
<feature type="region of interest" description="Disordered" evidence="1">
    <location>
        <begin position="28"/>
        <end position="66"/>
    </location>
</feature>
<dbReference type="EMBL" id="BMTU01000002">
    <property type="protein sequence ID" value="GGQ66789.1"/>
    <property type="molecule type" value="Genomic_DNA"/>
</dbReference>
<comment type="caution">
    <text evidence="2">The sequence shown here is derived from an EMBL/GenBank/DDBJ whole genome shotgun (WGS) entry which is preliminary data.</text>
</comment>
<protein>
    <submittedName>
        <fullName evidence="2">Uncharacterized protein</fullName>
    </submittedName>
</protein>
<reference evidence="2" key="2">
    <citation type="submission" date="2020-09" db="EMBL/GenBank/DDBJ databases">
        <authorList>
            <person name="Sun Q."/>
            <person name="Ohkuma M."/>
        </authorList>
    </citation>
    <scope>NUCLEOTIDE SEQUENCE</scope>
    <source>
        <strain evidence="2">JCM 4403</strain>
    </source>
</reference>
<keyword evidence="3" id="KW-1185">Reference proteome</keyword>
<feature type="compositionally biased region" description="Low complexity" evidence="1">
    <location>
        <begin position="42"/>
        <end position="52"/>
    </location>
</feature>
<organism evidence="2 3">
    <name type="scientific">Streptomyces pilosus</name>
    <dbReference type="NCBI Taxonomy" id="28893"/>
    <lineage>
        <taxon>Bacteria</taxon>
        <taxon>Bacillati</taxon>
        <taxon>Actinomycetota</taxon>
        <taxon>Actinomycetes</taxon>
        <taxon>Kitasatosporales</taxon>
        <taxon>Streptomycetaceae</taxon>
        <taxon>Streptomyces</taxon>
    </lineage>
</organism>
<sequence>MGTGRDTSEPTDATGAPVVSVISSARLPDASPSGAVMRTRTRAAPRAYTRTPDQANGMAAGASRGTVPEVRKSALCRAASSRAGCRP</sequence>
<proteinExistence type="predicted"/>
<accession>A0A918BGC4</accession>
<name>A0A918BGC4_9ACTN</name>
<evidence type="ECO:0000313" key="3">
    <source>
        <dbReference type="Proteomes" id="UP000656732"/>
    </source>
</evidence>